<dbReference type="InterPro" id="IPR017850">
    <property type="entry name" value="Alkaline_phosphatase_core_sf"/>
</dbReference>
<dbReference type="InterPro" id="IPR007312">
    <property type="entry name" value="Phosphoesterase"/>
</dbReference>
<dbReference type="InterPro" id="IPR017767">
    <property type="entry name" value="PC-PLC"/>
</dbReference>
<dbReference type="Pfam" id="PF04185">
    <property type="entry name" value="Phosphoesterase"/>
    <property type="match status" value="1"/>
</dbReference>
<dbReference type="InterPro" id="IPR019546">
    <property type="entry name" value="TAT_signal_bac_arc"/>
</dbReference>
<dbReference type="InterPro" id="IPR006311">
    <property type="entry name" value="TAT_signal"/>
</dbReference>
<evidence type="ECO:0000313" key="6">
    <source>
        <dbReference type="EMBL" id="WAC14018.1"/>
    </source>
</evidence>
<protein>
    <recommendedName>
        <fullName evidence="2">phospholipase C</fullName>
        <ecNumber evidence="2">3.1.4.3</ecNumber>
    </recommendedName>
</protein>
<evidence type="ECO:0000313" key="7">
    <source>
        <dbReference type="Proteomes" id="UP001164653"/>
    </source>
</evidence>
<evidence type="ECO:0000256" key="2">
    <source>
        <dbReference type="ARBA" id="ARBA00012018"/>
    </source>
</evidence>
<dbReference type="Gene3D" id="3.40.720.10">
    <property type="entry name" value="Alkaline Phosphatase, subunit A"/>
    <property type="match status" value="2"/>
</dbReference>
<sequence length="735" mass="82345">MTEINRRKFIKMSAGAGVALNLLPPLIRKALAVDAYNPSKSIQDVQHVVILMQENRSFDHYFGTMRGVRGFGDRFPIPLETGKNVFFQSDGKREIPPYRADKKTMNAALVNGTPHDFPDTQAAWNQGKYGYWPMFKTPFSMAYYTREEIPFQYALAESFTVSDAYHCSVATGTDPNRIVFWSGSNFDPAKRAAGINCTDADSEPVNLRCWPEHAEGTNQPGLMPEPGYVYRGSSFKWDTIPDVLQKAGISWRIYQDPNDNWEGAMHGCLAFESFRTAKPGSPIYENGMKHWSLDDLTRQVKDGTLPQVSWILPSKSNSEHPSGPSSPNRGGDFTHQVLTAITSNPEVWSKTVFFLTFDENDGLFDHLPAPAVPSFNMDGTLAGKATMDIAGMYFNNDKGTTSFPNPFLEASMKKGGEVKKRIYQDKRDTISGNIRPWGMGPRVPMYIISPWSKGGWVDSQVADHTSVGQFLEKRFKVSIPAISPWHRAVSSDLTSAFDFVNPNDPVFPKLPDTANYADLEASSKLLPKAAAPESPAPLFYEKGTRFSRALPYRLHTHAEQTQNTNEIRLKFENIGTAGAVFHVYDLKHLDRIPRRYTVEAGKQLADEWDLSKDNGDYDLEVYGPNGYFRKFSGNRKNQEPEISVGYDHKKGMLMLELQNPGKVSVQVTIHSNVYDHGGPWTFQLTSRGKAKKEWPLATSGNWYDFSVKTSEENGFMRRVAGRVETGKPGISDPAV</sequence>
<name>A0A9E8NDK2_9BACT</name>
<dbReference type="NCBIfam" id="TIGR01409">
    <property type="entry name" value="TAT_signal_seq"/>
    <property type="match status" value="1"/>
</dbReference>
<gene>
    <name evidence="6" type="ORF">ON006_08645</name>
</gene>
<dbReference type="PANTHER" id="PTHR31956">
    <property type="entry name" value="NON-SPECIFIC PHOSPHOLIPASE C4-RELATED"/>
    <property type="match status" value="1"/>
</dbReference>
<evidence type="ECO:0000259" key="5">
    <source>
        <dbReference type="Pfam" id="PF05506"/>
    </source>
</evidence>
<dbReference type="NCBIfam" id="TIGR03396">
    <property type="entry name" value="PC_PLC"/>
    <property type="match status" value="1"/>
</dbReference>
<evidence type="ECO:0000256" key="1">
    <source>
        <dbReference type="ARBA" id="ARBA00009717"/>
    </source>
</evidence>
<dbReference type="GO" id="GO:0034480">
    <property type="term" value="F:phosphatidylcholine phospholipase C activity"/>
    <property type="evidence" value="ECO:0007669"/>
    <property type="project" value="UniProtKB-EC"/>
</dbReference>
<dbReference type="RefSeq" id="WP_244818875.1">
    <property type="nucleotide sequence ID" value="NZ_CP112998.1"/>
</dbReference>
<dbReference type="EMBL" id="CP112998">
    <property type="protein sequence ID" value="WAC14018.1"/>
    <property type="molecule type" value="Genomic_DNA"/>
</dbReference>
<reference evidence="6" key="1">
    <citation type="submission" date="2022-11" db="EMBL/GenBank/DDBJ databases">
        <title>Dyadobacter pollutisoli sp. nov., isolated from plastic dumped soil.</title>
        <authorList>
            <person name="Kim J.M."/>
            <person name="Kim K.R."/>
            <person name="Lee J.K."/>
            <person name="Hao L."/>
            <person name="Jeon C.O."/>
        </authorList>
    </citation>
    <scope>NUCLEOTIDE SEQUENCE</scope>
    <source>
        <strain evidence="6">U1</strain>
    </source>
</reference>
<feature type="domain" description="Bacterial phospholipase C C-terminal" evidence="5">
    <location>
        <begin position="640"/>
        <end position="722"/>
    </location>
</feature>
<dbReference type="AlphaFoldDB" id="A0A9E8NDK2"/>
<proteinExistence type="inferred from homology"/>
<comment type="similarity">
    <text evidence="1">Belongs to the bacterial phospholipase C family.</text>
</comment>
<dbReference type="Proteomes" id="UP001164653">
    <property type="component" value="Chromosome"/>
</dbReference>
<keyword evidence="7" id="KW-1185">Reference proteome</keyword>
<feature type="domain" description="Bacterial phospholipase C C-terminal" evidence="5">
    <location>
        <begin position="547"/>
        <end position="634"/>
    </location>
</feature>
<dbReference type="PANTHER" id="PTHR31956:SF36">
    <property type="entry name" value="NON-HEMOLYTIC PHOSPHOLIPASE C"/>
    <property type="match status" value="1"/>
</dbReference>
<dbReference type="InterPro" id="IPR008475">
    <property type="entry name" value="PLipase_C_C"/>
</dbReference>
<organism evidence="6 7">
    <name type="scientific">Dyadobacter pollutisoli</name>
    <dbReference type="NCBI Taxonomy" id="2910158"/>
    <lineage>
        <taxon>Bacteria</taxon>
        <taxon>Pseudomonadati</taxon>
        <taxon>Bacteroidota</taxon>
        <taxon>Cytophagia</taxon>
        <taxon>Cytophagales</taxon>
        <taxon>Spirosomataceae</taxon>
        <taxon>Dyadobacter</taxon>
    </lineage>
</organism>
<feature type="compositionally biased region" description="Polar residues" evidence="4">
    <location>
        <begin position="314"/>
        <end position="328"/>
    </location>
</feature>
<keyword evidence="3" id="KW-0378">Hydrolase</keyword>
<dbReference type="EC" id="3.1.4.3" evidence="2"/>
<dbReference type="PROSITE" id="PS51318">
    <property type="entry name" value="TAT"/>
    <property type="match status" value="1"/>
</dbReference>
<dbReference type="Pfam" id="PF05506">
    <property type="entry name" value="PLipase_C_C"/>
    <property type="match status" value="2"/>
</dbReference>
<accession>A0A9E8NDK2</accession>
<dbReference type="GO" id="GO:0016042">
    <property type="term" value="P:lipid catabolic process"/>
    <property type="evidence" value="ECO:0007669"/>
    <property type="project" value="InterPro"/>
</dbReference>
<feature type="region of interest" description="Disordered" evidence="4">
    <location>
        <begin position="312"/>
        <end position="333"/>
    </location>
</feature>
<evidence type="ECO:0000256" key="4">
    <source>
        <dbReference type="SAM" id="MobiDB-lite"/>
    </source>
</evidence>
<dbReference type="KEGG" id="dpf:ON006_08645"/>
<evidence type="ECO:0000256" key="3">
    <source>
        <dbReference type="ARBA" id="ARBA00022801"/>
    </source>
</evidence>